<evidence type="ECO:0000313" key="2">
    <source>
        <dbReference type="EMBL" id="MCL6730059.1"/>
    </source>
</evidence>
<organism evidence="2 3">
    <name type="scientific">Sphingomonas hankyongi</name>
    <dbReference type="NCBI Taxonomy" id="2908209"/>
    <lineage>
        <taxon>Bacteria</taxon>
        <taxon>Pseudomonadati</taxon>
        <taxon>Pseudomonadota</taxon>
        <taxon>Alphaproteobacteria</taxon>
        <taxon>Sphingomonadales</taxon>
        <taxon>Sphingomonadaceae</taxon>
        <taxon>Sphingomonas</taxon>
    </lineage>
</organism>
<sequence length="165" mass="17799">MNVFWSYFWPVAAAGLLAGAIAGTIGFRRQRLTTALSVGAAAAIIAALIWHGPLGAADRFATVVERTARQTLVDWEMGSVVAHLHRDPLSRHLVLIGRADDFQRSELARIMSALPGVGSAGWTDRLGGLPLAAEAALAALLSFLVGVLLAYLVELHRRYNAQWSW</sequence>
<keyword evidence="1" id="KW-0812">Transmembrane</keyword>
<feature type="transmembrane region" description="Helical" evidence="1">
    <location>
        <begin position="6"/>
        <end position="25"/>
    </location>
</feature>
<keyword evidence="1" id="KW-1133">Transmembrane helix</keyword>
<evidence type="ECO:0000256" key="1">
    <source>
        <dbReference type="SAM" id="Phobius"/>
    </source>
</evidence>
<name>A0ABT0S2G3_9SPHN</name>
<dbReference type="RefSeq" id="WP_249831516.1">
    <property type="nucleotide sequence ID" value="NZ_JAMGBE010000002.1"/>
</dbReference>
<reference evidence="2" key="1">
    <citation type="submission" date="2022-05" db="EMBL/GenBank/DDBJ databases">
        <authorList>
            <person name="Jo J.-H."/>
            <person name="Im W.-T."/>
        </authorList>
    </citation>
    <scope>NUCLEOTIDE SEQUENCE</scope>
    <source>
        <strain evidence="2">SE220</strain>
    </source>
</reference>
<comment type="caution">
    <text evidence="2">The sequence shown here is derived from an EMBL/GenBank/DDBJ whole genome shotgun (WGS) entry which is preliminary data.</text>
</comment>
<dbReference type="EMBL" id="JAMGBE010000002">
    <property type="protein sequence ID" value="MCL6730059.1"/>
    <property type="molecule type" value="Genomic_DNA"/>
</dbReference>
<feature type="transmembrane region" description="Helical" evidence="1">
    <location>
        <begin position="131"/>
        <end position="153"/>
    </location>
</feature>
<feature type="transmembrane region" description="Helical" evidence="1">
    <location>
        <begin position="32"/>
        <end position="50"/>
    </location>
</feature>
<keyword evidence="1" id="KW-0472">Membrane</keyword>
<evidence type="ECO:0000313" key="3">
    <source>
        <dbReference type="Proteomes" id="UP001165342"/>
    </source>
</evidence>
<keyword evidence="3" id="KW-1185">Reference proteome</keyword>
<protein>
    <submittedName>
        <fullName evidence="2">Uncharacterized protein</fullName>
    </submittedName>
</protein>
<proteinExistence type="predicted"/>
<gene>
    <name evidence="2" type="ORF">LZ538_08330</name>
</gene>
<accession>A0ABT0S2G3</accession>
<dbReference type="Proteomes" id="UP001165342">
    <property type="component" value="Unassembled WGS sequence"/>
</dbReference>